<gene>
    <name evidence="1" type="ORF">SAMN04487824_1492</name>
</gene>
<reference evidence="2" key="1">
    <citation type="submission" date="2016-10" db="EMBL/GenBank/DDBJ databases">
        <authorList>
            <person name="Varghese N."/>
            <person name="Submissions S."/>
        </authorList>
    </citation>
    <scope>NUCLEOTIDE SEQUENCE [LARGE SCALE GENOMIC DNA]</scope>
    <source>
        <strain evidence="2">DSM 22619</strain>
    </source>
</reference>
<name>A0A1G6NTH1_9ACTN</name>
<protein>
    <submittedName>
        <fullName evidence="1">Uncharacterized protein</fullName>
    </submittedName>
</protein>
<organism evidence="1 2">
    <name type="scientific">Parafannyhessea umbonata</name>
    <dbReference type="NCBI Taxonomy" id="604330"/>
    <lineage>
        <taxon>Bacteria</taxon>
        <taxon>Bacillati</taxon>
        <taxon>Actinomycetota</taxon>
        <taxon>Coriobacteriia</taxon>
        <taxon>Coriobacteriales</taxon>
        <taxon>Atopobiaceae</taxon>
        <taxon>Parafannyhessea</taxon>
    </lineage>
</organism>
<sequence>MRSRLAGYGLQHAAANLLCTFLLSEWITRWRRSWSVVVSSAAPGMELAISAFGDVEV</sequence>
<evidence type="ECO:0000313" key="1">
    <source>
        <dbReference type="EMBL" id="SDC70455.1"/>
    </source>
</evidence>
<evidence type="ECO:0000313" key="2">
    <source>
        <dbReference type="Proteomes" id="UP000198528"/>
    </source>
</evidence>
<feature type="non-terminal residue" evidence="1">
    <location>
        <position position="57"/>
    </location>
</feature>
<dbReference type="AlphaFoldDB" id="A0A1G6NTH1"/>
<accession>A0A1G6NTH1</accession>
<keyword evidence="2" id="KW-1185">Reference proteome</keyword>
<dbReference type="Proteomes" id="UP000198528">
    <property type="component" value="Unassembled WGS sequence"/>
</dbReference>
<dbReference type="EMBL" id="FMZL01000049">
    <property type="protein sequence ID" value="SDC70455.1"/>
    <property type="molecule type" value="Genomic_DNA"/>
</dbReference>
<proteinExistence type="predicted"/>